<reference evidence="1" key="1">
    <citation type="journal article" date="2015" name="Nature">
        <title>Complex archaea that bridge the gap between prokaryotes and eukaryotes.</title>
        <authorList>
            <person name="Spang A."/>
            <person name="Saw J.H."/>
            <person name="Jorgensen S.L."/>
            <person name="Zaremba-Niedzwiedzka K."/>
            <person name="Martijn J."/>
            <person name="Lind A.E."/>
            <person name="van Eijk R."/>
            <person name="Schleper C."/>
            <person name="Guy L."/>
            <person name="Ettema T.J."/>
        </authorList>
    </citation>
    <scope>NUCLEOTIDE SEQUENCE</scope>
</reference>
<dbReference type="EMBL" id="LAZR01001200">
    <property type="protein sequence ID" value="KKN48837.1"/>
    <property type="molecule type" value="Genomic_DNA"/>
</dbReference>
<name>A0A0F9RGM4_9ZZZZ</name>
<evidence type="ECO:0000313" key="1">
    <source>
        <dbReference type="EMBL" id="KKN48837.1"/>
    </source>
</evidence>
<evidence type="ECO:0008006" key="2">
    <source>
        <dbReference type="Google" id="ProtNLM"/>
    </source>
</evidence>
<organism evidence="1">
    <name type="scientific">marine sediment metagenome</name>
    <dbReference type="NCBI Taxonomy" id="412755"/>
    <lineage>
        <taxon>unclassified sequences</taxon>
        <taxon>metagenomes</taxon>
        <taxon>ecological metagenomes</taxon>
    </lineage>
</organism>
<dbReference type="AlphaFoldDB" id="A0A0F9RGM4"/>
<comment type="caution">
    <text evidence="1">The sequence shown here is derived from an EMBL/GenBank/DDBJ whole genome shotgun (WGS) entry which is preliminary data.</text>
</comment>
<accession>A0A0F9RGM4</accession>
<protein>
    <recommendedName>
        <fullName evidence="2">Adhesin domain-containing protein</fullName>
    </recommendedName>
</protein>
<gene>
    <name evidence="1" type="ORF">LCGC14_0648750</name>
</gene>
<proteinExistence type="predicted"/>
<dbReference type="PROSITE" id="PS51257">
    <property type="entry name" value="PROKAR_LIPOPROTEIN"/>
    <property type="match status" value="1"/>
</dbReference>
<sequence>MITTKAASIILLLAFSISMACADTQTNRYHEFDADEVTTLRIDARVGTIRVEPSQSGRFEVELVITDEDHGGWFSRSPDIADMDLRSRHRGDQLRLSFNEDKVKGEWVVKVPALEQLDIELDVGTIKVYMAQYGIVAEIGVGTIELQASKSSIGSVDLSAGIGDTDIKGGTDTDNHRAMVSSETTAFGDGAMSIRARAGVGEVTAELM</sequence>